<comment type="caution">
    <text evidence="1">The sequence shown here is derived from an EMBL/GenBank/DDBJ whole genome shotgun (WGS) entry which is preliminary data.</text>
</comment>
<proteinExistence type="predicted"/>
<keyword evidence="2" id="KW-1185">Reference proteome</keyword>
<dbReference type="GeneID" id="59259267"/>
<evidence type="ECO:0000313" key="2">
    <source>
        <dbReference type="Proteomes" id="UP000531561"/>
    </source>
</evidence>
<reference evidence="1 2" key="1">
    <citation type="journal article" date="2020" name="Phytopathology">
        <title>A high-quality genome resource of Botrytis fragariae, a new and rapidly spreading fungal pathogen causing strawberry gray mold in the U.S.A.</title>
        <authorList>
            <person name="Wu Y."/>
            <person name="Saski C.A."/>
            <person name="Schnabel G."/>
            <person name="Xiao S."/>
            <person name="Hu M."/>
        </authorList>
    </citation>
    <scope>NUCLEOTIDE SEQUENCE [LARGE SCALE GENOMIC DNA]</scope>
    <source>
        <strain evidence="1 2">BVB16</strain>
    </source>
</reference>
<organism evidence="1 2">
    <name type="scientific">Botrytis fragariae</name>
    <dbReference type="NCBI Taxonomy" id="1964551"/>
    <lineage>
        <taxon>Eukaryota</taxon>
        <taxon>Fungi</taxon>
        <taxon>Dikarya</taxon>
        <taxon>Ascomycota</taxon>
        <taxon>Pezizomycotina</taxon>
        <taxon>Leotiomycetes</taxon>
        <taxon>Helotiales</taxon>
        <taxon>Sclerotiniaceae</taxon>
        <taxon>Botrytis</taxon>
    </lineage>
</organism>
<dbReference type="Proteomes" id="UP000531561">
    <property type="component" value="Unassembled WGS sequence"/>
</dbReference>
<protein>
    <submittedName>
        <fullName evidence="1">Uncharacterized protein</fullName>
    </submittedName>
</protein>
<evidence type="ECO:0000313" key="1">
    <source>
        <dbReference type="EMBL" id="KAF5873724.1"/>
    </source>
</evidence>
<name>A0A8H6AUG7_9HELO</name>
<dbReference type="EMBL" id="JABFCT010000008">
    <property type="protein sequence ID" value="KAF5873724.1"/>
    <property type="molecule type" value="Genomic_DNA"/>
</dbReference>
<dbReference type="AlphaFoldDB" id="A0A8H6AUG7"/>
<accession>A0A8H6AUG7</accession>
<gene>
    <name evidence="1" type="ORF">Bfra_005188</name>
</gene>
<sequence length="68" mass="7836">MSSVSERTVPIPLITRNRTMKNANPQPHVRKRSRGEHVARWRRRLVGVRGVVGSVSHESKEHGPRKYI</sequence>
<dbReference type="RefSeq" id="XP_037192670.1">
    <property type="nucleotide sequence ID" value="XM_037335575.1"/>
</dbReference>